<dbReference type="InterPro" id="IPR000719">
    <property type="entry name" value="Prot_kinase_dom"/>
</dbReference>
<evidence type="ECO:0000313" key="10">
    <source>
        <dbReference type="EMBL" id="WOO77792.1"/>
    </source>
</evidence>
<name>A0AAF0Y1T7_9TREE</name>
<feature type="domain" description="Protein kinase" evidence="8">
    <location>
        <begin position="799"/>
        <end position="1079"/>
    </location>
</feature>
<dbReference type="EMBL" id="CP086714">
    <property type="protein sequence ID" value="WOO77792.1"/>
    <property type="molecule type" value="Genomic_DNA"/>
</dbReference>
<dbReference type="PROSITE" id="PS50011">
    <property type="entry name" value="PROTEIN_KINASE_DOM"/>
    <property type="match status" value="1"/>
</dbReference>
<evidence type="ECO:0000256" key="5">
    <source>
        <dbReference type="ARBA" id="ARBA00022840"/>
    </source>
</evidence>
<evidence type="ECO:0000313" key="11">
    <source>
        <dbReference type="Proteomes" id="UP000827549"/>
    </source>
</evidence>
<dbReference type="InterPro" id="IPR013761">
    <property type="entry name" value="SAM/pointed_sf"/>
</dbReference>
<dbReference type="SMART" id="SM00220">
    <property type="entry name" value="S_TKc"/>
    <property type="match status" value="1"/>
</dbReference>
<dbReference type="GO" id="GO:0004709">
    <property type="term" value="F:MAP kinase kinase kinase activity"/>
    <property type="evidence" value="ECO:0007669"/>
    <property type="project" value="UniProtKB-ARBA"/>
</dbReference>
<dbReference type="AlphaFoldDB" id="A0AAF0Y1T7"/>
<dbReference type="Pfam" id="PF00536">
    <property type="entry name" value="SAM_1"/>
    <property type="match status" value="1"/>
</dbReference>
<feature type="domain" description="SAM" evidence="9">
    <location>
        <begin position="76"/>
        <end position="139"/>
    </location>
</feature>
<dbReference type="Gene3D" id="1.10.150.50">
    <property type="entry name" value="Transcription Factor, Ets-1"/>
    <property type="match status" value="1"/>
</dbReference>
<dbReference type="InterPro" id="IPR011009">
    <property type="entry name" value="Kinase-like_dom_sf"/>
</dbReference>
<feature type="region of interest" description="Disordered" evidence="7">
    <location>
        <begin position="141"/>
        <end position="174"/>
    </location>
</feature>
<feature type="compositionally biased region" description="Polar residues" evidence="7">
    <location>
        <begin position="296"/>
        <end position="308"/>
    </location>
</feature>
<feature type="region of interest" description="Disordered" evidence="7">
    <location>
        <begin position="190"/>
        <end position="319"/>
    </location>
</feature>
<dbReference type="PROSITE" id="PS00107">
    <property type="entry name" value="PROTEIN_KINASE_ATP"/>
    <property type="match status" value="1"/>
</dbReference>
<evidence type="ECO:0000256" key="3">
    <source>
        <dbReference type="ARBA" id="ARBA00022741"/>
    </source>
</evidence>
<evidence type="ECO:0000259" key="8">
    <source>
        <dbReference type="PROSITE" id="PS50011"/>
    </source>
</evidence>
<dbReference type="SMART" id="SM00454">
    <property type="entry name" value="SAM"/>
    <property type="match status" value="1"/>
</dbReference>
<dbReference type="SUPFAM" id="SSF56112">
    <property type="entry name" value="Protein kinase-like (PK-like)"/>
    <property type="match status" value="1"/>
</dbReference>
<feature type="compositionally biased region" description="Pro residues" evidence="7">
    <location>
        <begin position="53"/>
        <end position="62"/>
    </location>
</feature>
<feature type="compositionally biased region" description="Basic and acidic residues" evidence="7">
    <location>
        <begin position="734"/>
        <end position="744"/>
    </location>
</feature>
<dbReference type="PANTHER" id="PTHR48016">
    <property type="entry name" value="MAP KINASE KINASE KINASE SSK2-RELATED-RELATED"/>
    <property type="match status" value="1"/>
</dbReference>
<evidence type="ECO:0000256" key="6">
    <source>
        <dbReference type="PROSITE-ProRule" id="PRU10141"/>
    </source>
</evidence>
<dbReference type="InterPro" id="IPR050538">
    <property type="entry name" value="MAP_kinase_kinase_kinase"/>
</dbReference>
<feature type="compositionally biased region" description="Polar residues" evidence="7">
    <location>
        <begin position="145"/>
        <end position="158"/>
    </location>
</feature>
<sequence>MSSFMAPFRLDDTTTPTSAGFSGPLASLASQPPLPRRELANSLDSMSQASTPHRPPTPPLLTPAPGIAFTAHVKSWGPQQIATFLSIYKCDNYTALFHQNDIDGKVLLDLDMASLKEIGIGKIGDRVKLLGGVRDLRKRAAKGNLSASGTTGSPSRNGSPVPAFEHEGKGAQVPQRLANATTSTRLQLFRPPPIIVPPPHPTSNPPMAVSPSGRTLITPKPDTRVVTLPTGNVGQDAYSTTLRIPAPRGRRSPSPVFDAHGSAAPRSTTDTNTSPSGIQRTVSDMATTRKFDRRQPTSNRLDNSTPRSASPPHQGPLHRSVALAPVHPFRLNGDDLRREQLNLPKRIVKFVDTEDMTTKKVQFPPETSSGVEALEIVLRKFQKKKEGSVSSFTADIDNDSDKLEVDGWGVYIRSEKGGDSALLDICQGNAVSHYDTAVMHENGLLLRKVSHAQNRKNIQQFLGPIDHLPTSPHSPIREARGVTTLTIPSQDSSTTKNPKRASALSILSGLHVHGIETSPSQMSSTSPSGGGVSKPRWMYSFRGHRPPSELISSHLAEYFPAVKKKELEKTVRQSMLRLSHGQSDRLGMAIASPRSSVENVSSPNRMGRPASTRTVSSTTTPAAIPEEGEITTDGSRRSAIDSETGQQQGLARDSHPPLLPPFESTGESLVDSLQEYSPAPSTVRPQALRPRRGSSGSNMSRISILSSIRRNRDRSDTASLLTVDEITAEVENRRASMGTLDHESVLTSRSDSDDDSVMSDDDENDFDDDDEDSDATSDDDRKGPGRAFTSTGSKRSIKWIKGALIGAGSFGSVYLGMDAQSGLLMAVKQVELPSSSGDIRNEERRRNMVQALEREIDILKELQHENIVTYLDSATDNDKHLNIFLEYVPGGSVAALLNNYGAFEEALVRNFSRQIITGLNYLHERGIIHRDIKGANILVDNKGGIKISDFGISKKAENSLMGIRGNRPSLQGSVFWMAPEAVKQTSYTSKADIWSVGCLVVEMLTGTHPWAELSQMQALYKVRPAWKVSANKQIGGSEAPKPPTPNDISPDAASFLQRTFEINHNARPTASALLEHPFIAVPGGGVSIDSATATLEAAAAARKVTAPPSGVGLGFGMASRSAGNNV</sequence>
<dbReference type="Gene3D" id="1.10.510.10">
    <property type="entry name" value="Transferase(Phosphotransferase) domain 1"/>
    <property type="match status" value="1"/>
</dbReference>
<dbReference type="Pfam" id="PF00069">
    <property type="entry name" value="Pkinase"/>
    <property type="match status" value="1"/>
</dbReference>
<keyword evidence="11" id="KW-1185">Reference proteome</keyword>
<dbReference type="Proteomes" id="UP000827549">
    <property type="component" value="Chromosome 1"/>
</dbReference>
<accession>A0AAF0Y1T7</accession>
<evidence type="ECO:0000259" key="9">
    <source>
        <dbReference type="PROSITE" id="PS50105"/>
    </source>
</evidence>
<dbReference type="PANTHER" id="PTHR48016:SF56">
    <property type="entry name" value="MAPKK KINASE"/>
    <property type="match status" value="1"/>
</dbReference>
<gene>
    <name evidence="10" type="primary">byr2</name>
    <name evidence="10" type="ORF">LOC62_01G001353</name>
</gene>
<evidence type="ECO:0000256" key="2">
    <source>
        <dbReference type="ARBA" id="ARBA00022679"/>
    </source>
</evidence>
<dbReference type="PROSITE" id="PS50105">
    <property type="entry name" value="SAM_DOMAIN"/>
    <property type="match status" value="1"/>
</dbReference>
<dbReference type="InterPro" id="IPR008271">
    <property type="entry name" value="Ser/Thr_kinase_AS"/>
</dbReference>
<dbReference type="InterPro" id="IPR029458">
    <property type="entry name" value="Ras-bd_By2"/>
</dbReference>
<feature type="binding site" evidence="6">
    <location>
        <position position="828"/>
    </location>
    <ligand>
        <name>ATP</name>
        <dbReference type="ChEBI" id="CHEBI:30616"/>
    </ligand>
</feature>
<reference evidence="10" key="1">
    <citation type="submission" date="2023-10" db="EMBL/GenBank/DDBJ databases">
        <authorList>
            <person name="Noh H."/>
        </authorList>
    </citation>
    <scope>NUCLEOTIDE SEQUENCE</scope>
    <source>
        <strain evidence="10">DUCC4014</strain>
    </source>
</reference>
<evidence type="ECO:0000256" key="7">
    <source>
        <dbReference type="SAM" id="MobiDB-lite"/>
    </source>
</evidence>
<keyword evidence="5 6" id="KW-0067">ATP-binding</keyword>
<dbReference type="SMART" id="SM01304">
    <property type="entry name" value="Ras_bdg_2"/>
    <property type="match status" value="1"/>
</dbReference>
<dbReference type="GeneID" id="87804609"/>
<dbReference type="FunFam" id="1.10.510.10:FF:000334">
    <property type="entry name" value="Serine/threonine-protein kinase STE11"/>
    <property type="match status" value="1"/>
</dbReference>
<dbReference type="InterPro" id="IPR001660">
    <property type="entry name" value="SAM"/>
</dbReference>
<dbReference type="SUPFAM" id="SSF47769">
    <property type="entry name" value="SAM/Pointed domain"/>
    <property type="match status" value="1"/>
</dbReference>
<keyword evidence="2" id="KW-0808">Transferase</keyword>
<feature type="region of interest" description="Disordered" evidence="7">
    <location>
        <begin position="734"/>
        <end position="791"/>
    </location>
</feature>
<feature type="compositionally biased region" description="Low complexity" evidence="7">
    <location>
        <begin position="693"/>
        <end position="702"/>
    </location>
</feature>
<dbReference type="FunFam" id="3.30.200.20:FF:000387">
    <property type="entry name" value="Serine/threonine-protein kinase STE11"/>
    <property type="match status" value="1"/>
</dbReference>
<evidence type="ECO:0000256" key="1">
    <source>
        <dbReference type="ARBA" id="ARBA00006529"/>
    </source>
</evidence>
<feature type="compositionally biased region" description="Polar residues" evidence="7">
    <location>
        <begin position="229"/>
        <end position="242"/>
    </location>
</feature>
<comment type="similarity">
    <text evidence="1">Belongs to the protein kinase superfamily. STE Ser/Thr protein kinase family. MAP kinase kinase kinase subfamily.</text>
</comment>
<proteinExistence type="inferred from homology"/>
<keyword evidence="3 6" id="KW-0547">Nucleotide-binding</keyword>
<feature type="compositionally biased region" description="Polar residues" evidence="7">
    <location>
        <begin position="265"/>
        <end position="286"/>
    </location>
</feature>
<dbReference type="GO" id="GO:0005524">
    <property type="term" value="F:ATP binding"/>
    <property type="evidence" value="ECO:0007669"/>
    <property type="project" value="UniProtKB-UniRule"/>
</dbReference>
<feature type="compositionally biased region" description="Acidic residues" evidence="7">
    <location>
        <begin position="752"/>
        <end position="777"/>
    </location>
</feature>
<feature type="compositionally biased region" description="Polar residues" evidence="7">
    <location>
        <begin position="593"/>
        <end position="604"/>
    </location>
</feature>
<feature type="compositionally biased region" description="Polar residues" evidence="7">
    <location>
        <begin position="611"/>
        <end position="621"/>
    </location>
</feature>
<dbReference type="InterPro" id="IPR017441">
    <property type="entry name" value="Protein_kinase_ATP_BS"/>
</dbReference>
<feature type="compositionally biased region" description="Pro residues" evidence="7">
    <location>
        <begin position="190"/>
        <end position="204"/>
    </location>
</feature>
<protein>
    <submittedName>
        <fullName evidence="10">Protein kinase byr2</fullName>
    </submittedName>
</protein>
<feature type="region of interest" description="Disordered" evidence="7">
    <location>
        <begin position="42"/>
        <end position="63"/>
    </location>
</feature>
<organism evidence="10 11">
    <name type="scientific">Vanrija pseudolonga</name>
    <dbReference type="NCBI Taxonomy" id="143232"/>
    <lineage>
        <taxon>Eukaryota</taxon>
        <taxon>Fungi</taxon>
        <taxon>Dikarya</taxon>
        <taxon>Basidiomycota</taxon>
        <taxon>Agaricomycotina</taxon>
        <taxon>Tremellomycetes</taxon>
        <taxon>Trichosporonales</taxon>
        <taxon>Trichosporonaceae</taxon>
        <taxon>Vanrija</taxon>
    </lineage>
</organism>
<dbReference type="RefSeq" id="XP_062623824.1">
    <property type="nucleotide sequence ID" value="XM_062767840.1"/>
</dbReference>
<dbReference type="CDD" id="cd09534">
    <property type="entry name" value="SAM_Ste11_fungal"/>
    <property type="match status" value="1"/>
</dbReference>
<evidence type="ECO:0000256" key="4">
    <source>
        <dbReference type="ARBA" id="ARBA00022777"/>
    </source>
</evidence>
<feature type="region of interest" description="Disordered" evidence="7">
    <location>
        <begin position="591"/>
        <end position="702"/>
    </location>
</feature>
<keyword evidence="4 10" id="KW-0418">Kinase</keyword>
<dbReference type="PROSITE" id="PS00108">
    <property type="entry name" value="PROTEIN_KINASE_ST"/>
    <property type="match status" value="1"/>
</dbReference>